<name>A0A1B0DM79_PHLPP</name>
<dbReference type="GO" id="GO:0005811">
    <property type="term" value="C:lipid droplet"/>
    <property type="evidence" value="ECO:0007669"/>
    <property type="project" value="TreeGrafter"/>
</dbReference>
<dbReference type="Proteomes" id="UP000092462">
    <property type="component" value="Unassembled WGS sequence"/>
</dbReference>
<dbReference type="EnsemblMetazoa" id="PPAI009469-RA">
    <property type="protein sequence ID" value="PPAI009469-PA"/>
    <property type="gene ID" value="PPAI009469"/>
</dbReference>
<dbReference type="PANTHER" id="PTHR24322:SF736">
    <property type="entry name" value="RETINOL DEHYDROGENASE 10"/>
    <property type="match status" value="1"/>
</dbReference>
<proteinExistence type="inferred from homology"/>
<evidence type="ECO:0000313" key="4">
    <source>
        <dbReference type="Proteomes" id="UP000092462"/>
    </source>
</evidence>
<dbReference type="GO" id="GO:0016616">
    <property type="term" value="F:oxidoreductase activity, acting on the CH-OH group of donors, NAD or NADP as acceptor"/>
    <property type="evidence" value="ECO:0007669"/>
    <property type="project" value="TreeGrafter"/>
</dbReference>
<comment type="similarity">
    <text evidence="1">Belongs to the short-chain dehydrogenases/reductases (SDR) family.</text>
</comment>
<dbReference type="VEuPathDB" id="VectorBase:PPAI009469"/>
<dbReference type="SUPFAM" id="SSF51735">
    <property type="entry name" value="NAD(P)-binding Rossmann-fold domains"/>
    <property type="match status" value="1"/>
</dbReference>
<keyword evidence="4" id="KW-1185">Reference proteome</keyword>
<sequence length="115" mass="12774">MERNSEQNHVGVQPNNAGARVYSAIVLIFDLIMIFVQWTYFVFEGIYLLFKPPEEKSVAGEIVLITGTGHGIGRELALQYSALGATVVCWDINEEGNKETVKEICSRKGKAHAFV</sequence>
<accession>A0A1B0DM79</accession>
<dbReference type="AlphaFoldDB" id="A0A1B0DM79"/>
<dbReference type="InterPro" id="IPR036291">
    <property type="entry name" value="NAD(P)-bd_dom_sf"/>
</dbReference>
<organism evidence="3 4">
    <name type="scientific">Phlebotomus papatasi</name>
    <name type="common">Sandfly</name>
    <dbReference type="NCBI Taxonomy" id="29031"/>
    <lineage>
        <taxon>Eukaryota</taxon>
        <taxon>Metazoa</taxon>
        <taxon>Ecdysozoa</taxon>
        <taxon>Arthropoda</taxon>
        <taxon>Hexapoda</taxon>
        <taxon>Insecta</taxon>
        <taxon>Pterygota</taxon>
        <taxon>Neoptera</taxon>
        <taxon>Endopterygota</taxon>
        <taxon>Diptera</taxon>
        <taxon>Nematocera</taxon>
        <taxon>Psychodoidea</taxon>
        <taxon>Psychodidae</taxon>
        <taxon>Phlebotomus</taxon>
        <taxon>Phlebotomus</taxon>
    </lineage>
</organism>
<reference evidence="3" key="1">
    <citation type="submission" date="2022-08" db="UniProtKB">
        <authorList>
            <consortium name="EnsemblMetazoa"/>
        </authorList>
    </citation>
    <scope>IDENTIFICATION</scope>
    <source>
        <strain evidence="3">Israel</strain>
    </source>
</reference>
<dbReference type="EMBL" id="AJVK01006888">
    <property type="status" value="NOT_ANNOTATED_CDS"/>
    <property type="molecule type" value="Genomic_DNA"/>
</dbReference>
<dbReference type="PANTHER" id="PTHR24322">
    <property type="entry name" value="PKSB"/>
    <property type="match status" value="1"/>
</dbReference>
<evidence type="ECO:0000313" key="3">
    <source>
        <dbReference type="EnsemblMetazoa" id="PPAI009469-PA"/>
    </source>
</evidence>
<dbReference type="InterPro" id="IPR002347">
    <property type="entry name" value="SDR_fam"/>
</dbReference>
<dbReference type="Pfam" id="PF00106">
    <property type="entry name" value="adh_short"/>
    <property type="match status" value="1"/>
</dbReference>
<dbReference type="EMBL" id="AJVK01006889">
    <property type="status" value="NOT_ANNOTATED_CDS"/>
    <property type="molecule type" value="Genomic_DNA"/>
</dbReference>
<evidence type="ECO:0000256" key="2">
    <source>
        <dbReference type="ARBA" id="ARBA00023002"/>
    </source>
</evidence>
<dbReference type="Gene3D" id="3.40.50.720">
    <property type="entry name" value="NAD(P)-binding Rossmann-like Domain"/>
    <property type="match status" value="1"/>
</dbReference>
<dbReference type="VEuPathDB" id="VectorBase:PPAPM1_009964"/>
<keyword evidence="2" id="KW-0560">Oxidoreductase</keyword>
<evidence type="ECO:0000256" key="1">
    <source>
        <dbReference type="ARBA" id="ARBA00006484"/>
    </source>
</evidence>
<protein>
    <submittedName>
        <fullName evidence="3">Uncharacterized protein</fullName>
    </submittedName>
</protein>